<dbReference type="EMBL" id="CP101508">
    <property type="protein sequence ID" value="UTV28754.1"/>
    <property type="molecule type" value="Genomic_DNA"/>
</dbReference>
<evidence type="ECO:0000256" key="11">
    <source>
        <dbReference type="ARBA" id="ARBA00093666"/>
    </source>
</evidence>
<name>A0ABY5GI04_9GAMM</name>
<comment type="pathway">
    <text evidence="2">Cell wall biogenesis; cell wall polysaccharide biosynthesis.</text>
</comment>
<evidence type="ECO:0000256" key="8">
    <source>
        <dbReference type="ARBA" id="ARBA00023049"/>
    </source>
</evidence>
<dbReference type="PANTHER" id="PTHR37425:SF1">
    <property type="entry name" value="OUTER MEMBRANE PROTEIN"/>
    <property type="match status" value="1"/>
</dbReference>
<evidence type="ECO:0000256" key="10">
    <source>
        <dbReference type="ARBA" id="ARBA00093448"/>
    </source>
</evidence>
<dbReference type="InterPro" id="IPR009045">
    <property type="entry name" value="Zn_M74/Hedgehog-like"/>
</dbReference>
<evidence type="ECO:0000256" key="3">
    <source>
        <dbReference type="ARBA" id="ARBA00022670"/>
    </source>
</evidence>
<keyword evidence="3" id="KW-0645">Protease</keyword>
<dbReference type="Pfam" id="PF05951">
    <property type="entry name" value="Peptidase_M15_2"/>
    <property type="match status" value="1"/>
</dbReference>
<dbReference type="SUPFAM" id="SSF55166">
    <property type="entry name" value="Hedgehog/DD-peptidase"/>
    <property type="match status" value="1"/>
</dbReference>
<keyword evidence="13" id="KW-1185">Reference proteome</keyword>
<organism evidence="12 13">
    <name type="scientific">Photobacterium atrarenae</name>
    <dbReference type="NCBI Taxonomy" id="865757"/>
    <lineage>
        <taxon>Bacteria</taxon>
        <taxon>Pseudomonadati</taxon>
        <taxon>Pseudomonadota</taxon>
        <taxon>Gammaproteobacteria</taxon>
        <taxon>Vibrionales</taxon>
        <taxon>Vibrionaceae</taxon>
        <taxon>Photobacterium</taxon>
    </lineage>
</organism>
<evidence type="ECO:0000313" key="12">
    <source>
        <dbReference type="EMBL" id="UTV28754.1"/>
    </source>
</evidence>
<evidence type="ECO:0000256" key="2">
    <source>
        <dbReference type="ARBA" id="ARBA00004776"/>
    </source>
</evidence>
<dbReference type="InterPro" id="IPR006311">
    <property type="entry name" value="TAT_signal"/>
</dbReference>
<evidence type="ECO:0000256" key="6">
    <source>
        <dbReference type="ARBA" id="ARBA00022801"/>
    </source>
</evidence>
<protein>
    <recommendedName>
        <fullName evidence="11">Murein endopeptidase K</fullName>
    </recommendedName>
</protein>
<sequence length="194" mass="21640">MSEIDYTRRRLLAAGGVAVGACLLPGVALSSPYKASSPNEVSNPNEVTSARTLSLCNIHTREDLETQYFDGKSYIRQELQRINHICRDFRRNEVAHMDRRLFDAIAEIQQGLGHKGQVRIISGYRSPDTNRALQKNGGVAKKSYHMKGQAIDFNLEGVPLSKVRNAALELRLGGVGYYPKSGFVHIDTGPVRRW</sequence>
<keyword evidence="7" id="KW-0862">Zinc</keyword>
<evidence type="ECO:0000256" key="4">
    <source>
        <dbReference type="ARBA" id="ARBA00022723"/>
    </source>
</evidence>
<dbReference type="PANTHER" id="PTHR37425">
    <property type="match status" value="1"/>
</dbReference>
<evidence type="ECO:0000256" key="5">
    <source>
        <dbReference type="ARBA" id="ARBA00022729"/>
    </source>
</evidence>
<comment type="cofactor">
    <cofactor evidence="1">
        <name>Zn(2+)</name>
        <dbReference type="ChEBI" id="CHEBI:29105"/>
    </cofactor>
</comment>
<keyword evidence="9" id="KW-0961">Cell wall biogenesis/degradation</keyword>
<proteinExistence type="inferred from homology"/>
<comment type="similarity">
    <text evidence="10">Belongs to the peptidase M15 family.</text>
</comment>
<accession>A0ABY5GI04</accession>
<dbReference type="Gene3D" id="3.30.1380.10">
    <property type="match status" value="1"/>
</dbReference>
<dbReference type="PROSITE" id="PS51318">
    <property type="entry name" value="TAT"/>
    <property type="match status" value="1"/>
</dbReference>
<reference evidence="12" key="1">
    <citation type="submission" date="2022-07" db="EMBL/GenBank/DDBJ databases">
        <title>Genome sequencing of Photobacterium atrarenae GJH2-4.</title>
        <authorList>
            <person name="Park S.-J."/>
        </authorList>
    </citation>
    <scope>NUCLEOTIDE SEQUENCE</scope>
    <source>
        <strain evidence="12">GJH2-4</strain>
    </source>
</reference>
<keyword evidence="5" id="KW-0732">Signal</keyword>
<evidence type="ECO:0000313" key="13">
    <source>
        <dbReference type="Proteomes" id="UP001057998"/>
    </source>
</evidence>
<keyword evidence="8" id="KW-0482">Metalloprotease</keyword>
<gene>
    <name evidence="12" type="ORF">NNL38_05770</name>
</gene>
<evidence type="ECO:0000256" key="9">
    <source>
        <dbReference type="ARBA" id="ARBA00023316"/>
    </source>
</evidence>
<keyword evidence="6" id="KW-0378">Hydrolase</keyword>
<evidence type="ECO:0000256" key="1">
    <source>
        <dbReference type="ARBA" id="ARBA00001947"/>
    </source>
</evidence>
<dbReference type="Proteomes" id="UP001057998">
    <property type="component" value="Chromosome 1"/>
</dbReference>
<dbReference type="CDD" id="cd14844">
    <property type="entry name" value="Zn-DD-carboxypeptidase_like"/>
    <property type="match status" value="1"/>
</dbReference>
<evidence type="ECO:0000256" key="7">
    <source>
        <dbReference type="ARBA" id="ARBA00022833"/>
    </source>
</evidence>
<dbReference type="InterPro" id="IPR010275">
    <property type="entry name" value="MepK"/>
</dbReference>
<keyword evidence="4" id="KW-0479">Metal-binding</keyword>